<dbReference type="EMBL" id="JAYMYQ010000003">
    <property type="protein sequence ID" value="KAK7343704.1"/>
    <property type="molecule type" value="Genomic_DNA"/>
</dbReference>
<sequence>MATEGVIPENLKELLARTANEYNWSPKKLSNIENGLKKLNWSPEQVAHIEKTIHDEQWTSKEIIDIEKAHRQVSINRQFFSNHPNPKLGKIGDSIEIDVKINC</sequence>
<name>A0AAN9M056_CANGL</name>
<organism evidence="1 2">
    <name type="scientific">Canavalia gladiata</name>
    <name type="common">Sword bean</name>
    <name type="synonym">Dolichos gladiatus</name>
    <dbReference type="NCBI Taxonomy" id="3824"/>
    <lineage>
        <taxon>Eukaryota</taxon>
        <taxon>Viridiplantae</taxon>
        <taxon>Streptophyta</taxon>
        <taxon>Embryophyta</taxon>
        <taxon>Tracheophyta</taxon>
        <taxon>Spermatophyta</taxon>
        <taxon>Magnoliopsida</taxon>
        <taxon>eudicotyledons</taxon>
        <taxon>Gunneridae</taxon>
        <taxon>Pentapetalae</taxon>
        <taxon>rosids</taxon>
        <taxon>fabids</taxon>
        <taxon>Fabales</taxon>
        <taxon>Fabaceae</taxon>
        <taxon>Papilionoideae</taxon>
        <taxon>50 kb inversion clade</taxon>
        <taxon>NPAAA clade</taxon>
        <taxon>indigoferoid/millettioid clade</taxon>
        <taxon>Phaseoleae</taxon>
        <taxon>Canavalia</taxon>
    </lineage>
</organism>
<accession>A0AAN9M056</accession>
<dbReference type="AlphaFoldDB" id="A0AAN9M056"/>
<keyword evidence="2" id="KW-1185">Reference proteome</keyword>
<evidence type="ECO:0000313" key="2">
    <source>
        <dbReference type="Proteomes" id="UP001367508"/>
    </source>
</evidence>
<gene>
    <name evidence="1" type="ORF">VNO77_12663</name>
</gene>
<proteinExistence type="predicted"/>
<protein>
    <submittedName>
        <fullName evidence="1">Uncharacterized protein</fullName>
    </submittedName>
</protein>
<comment type="caution">
    <text evidence="1">The sequence shown here is derived from an EMBL/GenBank/DDBJ whole genome shotgun (WGS) entry which is preliminary data.</text>
</comment>
<dbReference type="Proteomes" id="UP001367508">
    <property type="component" value="Unassembled WGS sequence"/>
</dbReference>
<evidence type="ECO:0000313" key="1">
    <source>
        <dbReference type="EMBL" id="KAK7343704.1"/>
    </source>
</evidence>
<reference evidence="1 2" key="1">
    <citation type="submission" date="2024-01" db="EMBL/GenBank/DDBJ databases">
        <title>The genomes of 5 underutilized Papilionoideae crops provide insights into root nodulation and disease resistanc.</title>
        <authorList>
            <person name="Jiang F."/>
        </authorList>
    </citation>
    <scope>NUCLEOTIDE SEQUENCE [LARGE SCALE GENOMIC DNA]</scope>
    <source>
        <strain evidence="1">LVBAO_FW01</strain>
        <tissue evidence="1">Leaves</tissue>
    </source>
</reference>